<dbReference type="RefSeq" id="WP_268781246.1">
    <property type="nucleotide sequence ID" value="NZ_JAPRAT010000038.1"/>
</dbReference>
<comment type="caution">
    <text evidence="2">The sequence shown here is derived from an EMBL/GenBank/DDBJ whole genome shotgun (WGS) entry which is preliminary data.</text>
</comment>
<feature type="transmembrane region" description="Helical" evidence="1">
    <location>
        <begin position="6"/>
        <end position="27"/>
    </location>
</feature>
<dbReference type="AlphaFoldDB" id="A0A9J6RH65"/>
<organism evidence="2 3">
    <name type="scientific">Natronobacillus azotifigens</name>
    <dbReference type="NCBI Taxonomy" id="472978"/>
    <lineage>
        <taxon>Bacteria</taxon>
        <taxon>Bacillati</taxon>
        <taxon>Bacillota</taxon>
        <taxon>Bacilli</taxon>
        <taxon>Bacillales</taxon>
        <taxon>Bacillaceae</taxon>
        <taxon>Natronobacillus</taxon>
    </lineage>
</organism>
<proteinExistence type="predicted"/>
<keyword evidence="3" id="KW-1185">Reference proteome</keyword>
<keyword evidence="1" id="KW-0812">Transmembrane</keyword>
<gene>
    <name evidence="2" type="ORF">OWO01_14780</name>
</gene>
<sequence>MGEKINYFTVIVLVMLVVSLGMNFSLLDQIKNQVFRLSDSEARIIEEVDYQTNKLHDVLNEFTEEQSLISAITMEINTEKLESGDVEATFQWQVKEYQEDADVVFHYAFGDTETYTSIPAVELERGLFHVKVPFDLDLEPEWEITSHDHVELSIETIEEASHAELSYYVSVSDDDRIKSGSLQTDNLGYLGMSNYGLIYADMHISDGDVPHTIWVQNHMVDTSVYIEEAYLLKYENSRLIDEENLELEPYDENNPNSRYFHHSQLEDFEDMRLVLKVIYNNGDTFEKEIY</sequence>
<reference evidence="2" key="1">
    <citation type="submission" date="2022-11" db="EMBL/GenBank/DDBJ databases">
        <title>WGS of Natronobacillus azotifigens 24KS-1, an anaerobic diazotrophic haloalkaliphile from soda-rich habitats.</title>
        <authorList>
            <person name="Sorokin D.Y."/>
            <person name="Merkel A.Y."/>
        </authorList>
    </citation>
    <scope>NUCLEOTIDE SEQUENCE</scope>
    <source>
        <strain evidence="2">24KS-1</strain>
    </source>
</reference>
<keyword evidence="1" id="KW-1133">Transmembrane helix</keyword>
<dbReference type="Proteomes" id="UP001084197">
    <property type="component" value="Unassembled WGS sequence"/>
</dbReference>
<evidence type="ECO:0000313" key="2">
    <source>
        <dbReference type="EMBL" id="MCZ0704473.1"/>
    </source>
</evidence>
<protein>
    <submittedName>
        <fullName evidence="2">Uncharacterized protein</fullName>
    </submittedName>
</protein>
<keyword evidence="1" id="KW-0472">Membrane</keyword>
<dbReference type="EMBL" id="JAPRAT010000038">
    <property type="protein sequence ID" value="MCZ0704473.1"/>
    <property type="molecule type" value="Genomic_DNA"/>
</dbReference>
<name>A0A9J6RH65_9BACI</name>
<accession>A0A9J6RH65</accession>
<evidence type="ECO:0000313" key="3">
    <source>
        <dbReference type="Proteomes" id="UP001084197"/>
    </source>
</evidence>
<evidence type="ECO:0000256" key="1">
    <source>
        <dbReference type="SAM" id="Phobius"/>
    </source>
</evidence>